<dbReference type="PATRIC" id="fig|525365.8.peg.1512"/>
<dbReference type="eggNOG" id="COG2820">
    <property type="taxonomic scope" value="Bacteria"/>
</dbReference>
<dbReference type="InterPro" id="IPR035994">
    <property type="entry name" value="Nucleoside_phosphorylase_sf"/>
</dbReference>
<dbReference type="STRING" id="525365.HMPREF0548_0005"/>
<dbReference type="GO" id="GO:0003824">
    <property type="term" value="F:catalytic activity"/>
    <property type="evidence" value="ECO:0007669"/>
    <property type="project" value="InterPro"/>
</dbReference>
<sequence>MECSALGACAQFRKVDFAQILFTGDTLANMDNYDRRNWGRSSYSVGLEIGAKILIQV</sequence>
<dbReference type="HOGENOM" id="CLU_2829494_0_0_9"/>
<reference evidence="1 2" key="1">
    <citation type="submission" date="2009-01" db="EMBL/GenBank/DDBJ databases">
        <authorList>
            <person name="Qin X."/>
            <person name="Bachman B."/>
            <person name="Battles P."/>
            <person name="Bell A."/>
            <person name="Bess C."/>
            <person name="Bickham C."/>
            <person name="Chaboub L."/>
            <person name="Chen D."/>
            <person name="Coyle M."/>
            <person name="Deiros D.R."/>
            <person name="Dinh H."/>
            <person name="Forbes L."/>
            <person name="Fowler G."/>
            <person name="Francisco L."/>
            <person name="Fu Q."/>
            <person name="Gubbala S."/>
            <person name="Hale W."/>
            <person name="Han Y."/>
            <person name="Hemphill L."/>
            <person name="Highlander S.K."/>
            <person name="Hirani K."/>
            <person name="Hogues M."/>
            <person name="Jackson L."/>
            <person name="Jakkamsetti A."/>
            <person name="Javaid M."/>
            <person name="Jiang H."/>
            <person name="Korchina V."/>
            <person name="Kovar C."/>
            <person name="Lara F."/>
            <person name="Lee S."/>
            <person name="Mata R."/>
            <person name="Mathew T."/>
            <person name="Moen C."/>
            <person name="Morales K."/>
            <person name="Munidasa M."/>
            <person name="Nazareth L."/>
            <person name="Ngo R."/>
            <person name="Nguyen L."/>
            <person name="Okwuonu G."/>
            <person name="Ongeri F."/>
            <person name="Patil S."/>
            <person name="Petrosino J."/>
            <person name="Pham C."/>
            <person name="Pham P."/>
            <person name="Pu L.-L."/>
            <person name="Puazo M."/>
            <person name="Raj R."/>
            <person name="Reid J."/>
            <person name="Rouhana J."/>
            <person name="Saada N."/>
            <person name="Shang Y."/>
            <person name="Simmons D."/>
            <person name="Thornton R."/>
            <person name="Warren J."/>
            <person name="Weissenberger G."/>
            <person name="Zhang J."/>
            <person name="Zhang L."/>
            <person name="Zhou C."/>
            <person name="Zhu D."/>
            <person name="Muzny D."/>
            <person name="Worley K."/>
            <person name="Gibbs R."/>
        </authorList>
    </citation>
    <scope>NUCLEOTIDE SEQUENCE [LARGE SCALE GENOMIC DNA]</scope>
    <source>
        <strain evidence="1 2">DSM 16047</strain>
    </source>
</reference>
<proteinExistence type="predicted"/>
<dbReference type="Proteomes" id="UP000005583">
    <property type="component" value="Unassembled WGS sequence"/>
</dbReference>
<evidence type="ECO:0000313" key="2">
    <source>
        <dbReference type="Proteomes" id="UP000005583"/>
    </source>
</evidence>
<gene>
    <name evidence="1" type="ORF">HMPREF0548_0005</name>
</gene>
<name>C2EK09_9LACO</name>
<comment type="caution">
    <text evidence="1">The sequence shown here is derived from an EMBL/GenBank/DDBJ whole genome shotgun (WGS) entry which is preliminary data.</text>
</comment>
<keyword evidence="2" id="KW-1185">Reference proteome</keyword>
<dbReference type="GO" id="GO:0009116">
    <property type="term" value="P:nucleoside metabolic process"/>
    <property type="evidence" value="ECO:0007669"/>
    <property type="project" value="InterPro"/>
</dbReference>
<evidence type="ECO:0008006" key="3">
    <source>
        <dbReference type="Google" id="ProtNLM"/>
    </source>
</evidence>
<dbReference type="SUPFAM" id="SSF53167">
    <property type="entry name" value="Purine and uridine phosphorylases"/>
    <property type="match status" value="1"/>
</dbReference>
<dbReference type="EMBL" id="ACGU01000008">
    <property type="protein sequence ID" value="EEJ73125.1"/>
    <property type="molecule type" value="Genomic_DNA"/>
</dbReference>
<organism evidence="1 2">
    <name type="scientific">Lactobacillus ultunensis DSM 16047</name>
    <dbReference type="NCBI Taxonomy" id="525365"/>
    <lineage>
        <taxon>Bacteria</taxon>
        <taxon>Bacillati</taxon>
        <taxon>Bacillota</taxon>
        <taxon>Bacilli</taxon>
        <taxon>Lactobacillales</taxon>
        <taxon>Lactobacillaceae</taxon>
        <taxon>Lactobacillus</taxon>
    </lineage>
</organism>
<protein>
    <recommendedName>
        <fullName evidence="3">Nucleoside phosphorylase domain-containing protein</fullName>
    </recommendedName>
</protein>
<accession>C2EK09</accession>
<evidence type="ECO:0000313" key="1">
    <source>
        <dbReference type="EMBL" id="EEJ73125.1"/>
    </source>
</evidence>
<dbReference type="AlphaFoldDB" id="C2EK09"/>